<dbReference type="PRINTS" id="PR00682">
    <property type="entry name" value="IPNSYNTHASE"/>
</dbReference>
<sequence>MTRPVSVENPVPLIDIGGFLAGTDLRTAPEQVGEAATTSGFFQIVGHGIPRALFDACYAAGEELGRLPEEAKRTLTSPSGHPYRGLRSNYDKSGWMCSEGFTVSRFDGPDDARAHGVSEEYAGFFVDNVWPDVPGFRPAVEALAARTRELGGRLMQIFALALDLPIDHFDACTAVDSTTSTIRLYPARHAPLDEDPTVIFDEHFDGGLLTMLHQRGTYEGLQIRNLDGEWFSVPVHPEAFVINMGELMTRWTNGNWPATRHRVIASSDPDGYRITLPTFYNAAPETVVSPLPSQGGLDRPLYEPVTVAEWEGRHITSTHREREHTISGEANEAYVARLAGADK</sequence>
<dbReference type="InterPro" id="IPR044861">
    <property type="entry name" value="IPNS-like_FE2OG_OXY"/>
</dbReference>
<evidence type="ECO:0000313" key="5">
    <source>
        <dbReference type="EMBL" id="MBG6090530.1"/>
    </source>
</evidence>
<evidence type="ECO:0000256" key="3">
    <source>
        <dbReference type="RuleBase" id="RU003682"/>
    </source>
</evidence>
<dbReference type="RefSeq" id="WP_197012980.1">
    <property type="nucleotide sequence ID" value="NZ_BAABES010000016.1"/>
</dbReference>
<dbReference type="Proteomes" id="UP000614047">
    <property type="component" value="Unassembled WGS sequence"/>
</dbReference>
<evidence type="ECO:0000256" key="1">
    <source>
        <dbReference type="ARBA" id="ARBA00004792"/>
    </source>
</evidence>
<dbReference type="AlphaFoldDB" id="A0A931GKW2"/>
<dbReference type="GO" id="GO:0051213">
    <property type="term" value="F:dioxygenase activity"/>
    <property type="evidence" value="ECO:0007669"/>
    <property type="project" value="UniProtKB-KW"/>
</dbReference>
<dbReference type="PROSITE" id="PS51471">
    <property type="entry name" value="FE2OG_OXY"/>
    <property type="match status" value="1"/>
</dbReference>
<dbReference type="GO" id="GO:0017000">
    <property type="term" value="P:antibiotic biosynthetic process"/>
    <property type="evidence" value="ECO:0007669"/>
    <property type="project" value="UniProtKB-KW"/>
</dbReference>
<evidence type="ECO:0000256" key="2">
    <source>
        <dbReference type="ARBA" id="ARBA00023194"/>
    </source>
</evidence>
<dbReference type="Pfam" id="PF03171">
    <property type="entry name" value="2OG-FeII_Oxy"/>
    <property type="match status" value="1"/>
</dbReference>
<dbReference type="InterPro" id="IPR005123">
    <property type="entry name" value="Oxoglu/Fe-dep_dioxygenase_dom"/>
</dbReference>
<dbReference type="Pfam" id="PF14226">
    <property type="entry name" value="DIOX_N"/>
    <property type="match status" value="1"/>
</dbReference>
<keyword evidence="3" id="KW-0479">Metal-binding</keyword>
<dbReference type="InterPro" id="IPR027443">
    <property type="entry name" value="IPNS-like_sf"/>
</dbReference>
<comment type="similarity">
    <text evidence="3">Belongs to the iron/ascorbate-dependent oxidoreductase family.</text>
</comment>
<dbReference type="Gene3D" id="2.60.120.330">
    <property type="entry name" value="B-lactam Antibiotic, Isopenicillin N Synthase, Chain"/>
    <property type="match status" value="1"/>
</dbReference>
<accession>A0A931GKW2</accession>
<dbReference type="InterPro" id="IPR026992">
    <property type="entry name" value="DIOX_N"/>
</dbReference>
<keyword evidence="3" id="KW-0408">Iron</keyword>
<evidence type="ECO:0000313" key="6">
    <source>
        <dbReference type="Proteomes" id="UP000614047"/>
    </source>
</evidence>
<proteinExistence type="inferred from homology"/>
<dbReference type="EMBL" id="JADOUA010000001">
    <property type="protein sequence ID" value="MBG6090530.1"/>
    <property type="molecule type" value="Genomic_DNA"/>
</dbReference>
<dbReference type="InterPro" id="IPR050231">
    <property type="entry name" value="Iron_ascorbate_oxido_reductase"/>
</dbReference>
<dbReference type="PANTHER" id="PTHR47990">
    <property type="entry name" value="2-OXOGLUTARATE (2OG) AND FE(II)-DEPENDENT OXYGENASE SUPERFAMILY PROTEIN-RELATED"/>
    <property type="match status" value="1"/>
</dbReference>
<protein>
    <submittedName>
        <fullName evidence="5">Isopenicillin N synthase-like dioxygenase</fullName>
    </submittedName>
</protein>
<name>A0A931GKW2_9ACTN</name>
<evidence type="ECO:0000259" key="4">
    <source>
        <dbReference type="PROSITE" id="PS51471"/>
    </source>
</evidence>
<reference evidence="5" key="1">
    <citation type="submission" date="2020-11" db="EMBL/GenBank/DDBJ databases">
        <title>Sequencing the genomes of 1000 actinobacteria strains.</title>
        <authorList>
            <person name="Klenk H.-P."/>
        </authorList>
    </citation>
    <scope>NUCLEOTIDE SEQUENCE</scope>
    <source>
        <strain evidence="5">DSM 43175</strain>
    </source>
</reference>
<organism evidence="5 6">
    <name type="scientific">Actinomadura viridis</name>
    <dbReference type="NCBI Taxonomy" id="58110"/>
    <lineage>
        <taxon>Bacteria</taxon>
        <taxon>Bacillati</taxon>
        <taxon>Actinomycetota</taxon>
        <taxon>Actinomycetes</taxon>
        <taxon>Streptosporangiales</taxon>
        <taxon>Thermomonosporaceae</taxon>
        <taxon>Actinomadura</taxon>
    </lineage>
</organism>
<dbReference type="SUPFAM" id="SSF51197">
    <property type="entry name" value="Clavaminate synthase-like"/>
    <property type="match status" value="1"/>
</dbReference>
<gene>
    <name evidence="5" type="ORF">IW256_004643</name>
</gene>
<keyword evidence="3" id="KW-0560">Oxidoreductase</keyword>
<keyword evidence="2" id="KW-0045">Antibiotic biosynthesis</keyword>
<comment type="caution">
    <text evidence="5">The sequence shown here is derived from an EMBL/GenBank/DDBJ whole genome shotgun (WGS) entry which is preliminary data.</text>
</comment>
<feature type="domain" description="Fe2OG dioxygenase" evidence="4">
    <location>
        <begin position="176"/>
        <end position="282"/>
    </location>
</feature>
<dbReference type="GO" id="GO:0046872">
    <property type="term" value="F:metal ion binding"/>
    <property type="evidence" value="ECO:0007669"/>
    <property type="project" value="UniProtKB-KW"/>
</dbReference>
<comment type="pathway">
    <text evidence="1">Antibiotic biosynthesis.</text>
</comment>
<keyword evidence="6" id="KW-1185">Reference proteome</keyword>
<keyword evidence="5" id="KW-0223">Dioxygenase</keyword>